<keyword evidence="3" id="KW-1185">Reference proteome</keyword>
<accession>M2RMK4</accession>
<feature type="region of interest" description="Disordered" evidence="1">
    <location>
        <begin position="1"/>
        <end position="98"/>
    </location>
</feature>
<dbReference type="EMBL" id="KB445793">
    <property type="protein sequence ID" value="EMD40081.1"/>
    <property type="molecule type" value="Genomic_DNA"/>
</dbReference>
<dbReference type="Proteomes" id="UP000016930">
    <property type="component" value="Unassembled WGS sequence"/>
</dbReference>
<dbReference type="AlphaFoldDB" id="M2RMK4"/>
<dbReference type="OrthoDB" id="3224585at2759"/>
<dbReference type="HOGENOM" id="CLU_166265_0_0_1"/>
<feature type="compositionally biased region" description="Low complexity" evidence="1">
    <location>
        <begin position="51"/>
        <end position="60"/>
    </location>
</feature>
<evidence type="ECO:0000313" key="2">
    <source>
        <dbReference type="EMBL" id="EMD40081.1"/>
    </source>
</evidence>
<reference evidence="2 3" key="1">
    <citation type="journal article" date="2012" name="Proc. Natl. Acad. Sci. U.S.A.">
        <title>Comparative genomics of Ceriporiopsis subvermispora and Phanerochaete chrysosporium provide insight into selective ligninolysis.</title>
        <authorList>
            <person name="Fernandez-Fueyo E."/>
            <person name="Ruiz-Duenas F.J."/>
            <person name="Ferreira P."/>
            <person name="Floudas D."/>
            <person name="Hibbett D.S."/>
            <person name="Canessa P."/>
            <person name="Larrondo L.F."/>
            <person name="James T.Y."/>
            <person name="Seelenfreund D."/>
            <person name="Lobos S."/>
            <person name="Polanco R."/>
            <person name="Tello M."/>
            <person name="Honda Y."/>
            <person name="Watanabe T."/>
            <person name="Watanabe T."/>
            <person name="Ryu J.S."/>
            <person name="Kubicek C.P."/>
            <person name="Schmoll M."/>
            <person name="Gaskell J."/>
            <person name="Hammel K.E."/>
            <person name="St John F.J."/>
            <person name="Vanden Wymelenberg A."/>
            <person name="Sabat G."/>
            <person name="Splinter BonDurant S."/>
            <person name="Syed K."/>
            <person name="Yadav J.S."/>
            <person name="Doddapaneni H."/>
            <person name="Subramanian V."/>
            <person name="Lavin J.L."/>
            <person name="Oguiza J.A."/>
            <person name="Perez G."/>
            <person name="Pisabarro A.G."/>
            <person name="Ramirez L."/>
            <person name="Santoyo F."/>
            <person name="Master E."/>
            <person name="Coutinho P.M."/>
            <person name="Henrissat B."/>
            <person name="Lombard V."/>
            <person name="Magnuson J.K."/>
            <person name="Kuees U."/>
            <person name="Hori C."/>
            <person name="Igarashi K."/>
            <person name="Samejima M."/>
            <person name="Held B.W."/>
            <person name="Barry K.W."/>
            <person name="LaButti K.M."/>
            <person name="Lapidus A."/>
            <person name="Lindquist E.A."/>
            <person name="Lucas S.M."/>
            <person name="Riley R."/>
            <person name="Salamov A.A."/>
            <person name="Hoffmeister D."/>
            <person name="Schwenk D."/>
            <person name="Hadar Y."/>
            <person name="Yarden O."/>
            <person name="de Vries R.P."/>
            <person name="Wiebenga A."/>
            <person name="Stenlid J."/>
            <person name="Eastwood D."/>
            <person name="Grigoriev I.V."/>
            <person name="Berka R.M."/>
            <person name="Blanchette R.A."/>
            <person name="Kersten P."/>
            <person name="Martinez A.T."/>
            <person name="Vicuna R."/>
            <person name="Cullen D."/>
        </authorList>
    </citation>
    <scope>NUCLEOTIDE SEQUENCE [LARGE SCALE GENOMIC DNA]</scope>
    <source>
        <strain evidence="2 3">B</strain>
    </source>
</reference>
<evidence type="ECO:0000256" key="1">
    <source>
        <dbReference type="SAM" id="MobiDB-lite"/>
    </source>
</evidence>
<protein>
    <submittedName>
        <fullName evidence="2">Uncharacterized protein</fullName>
    </submittedName>
</protein>
<feature type="compositionally biased region" description="Basic and acidic residues" evidence="1">
    <location>
        <begin position="71"/>
        <end position="81"/>
    </location>
</feature>
<name>M2RMK4_CERS8</name>
<gene>
    <name evidence="2" type="ORF">CERSUDRAFT_122173</name>
</gene>
<organism evidence="2 3">
    <name type="scientific">Ceriporiopsis subvermispora (strain B)</name>
    <name type="common">White-rot fungus</name>
    <name type="synonym">Gelatoporia subvermispora</name>
    <dbReference type="NCBI Taxonomy" id="914234"/>
    <lineage>
        <taxon>Eukaryota</taxon>
        <taxon>Fungi</taxon>
        <taxon>Dikarya</taxon>
        <taxon>Basidiomycota</taxon>
        <taxon>Agaricomycotina</taxon>
        <taxon>Agaricomycetes</taxon>
        <taxon>Polyporales</taxon>
        <taxon>Gelatoporiaceae</taxon>
        <taxon>Gelatoporia</taxon>
    </lineage>
</organism>
<evidence type="ECO:0000313" key="3">
    <source>
        <dbReference type="Proteomes" id="UP000016930"/>
    </source>
</evidence>
<sequence length="120" mass="13403">MSLHKDSKEDFPSARVGRHADNNDQKFKKEYQVVDRPAVTDHDINDEYFRNPPNNEPTEPITSRKAPGLKEGAREETDLKVDGVLGDQPTSRILPDVARSNVVQENSVHSNVEGVDQIGP</sequence>
<feature type="compositionally biased region" description="Basic and acidic residues" evidence="1">
    <location>
        <begin position="1"/>
        <end position="49"/>
    </location>
</feature>
<proteinExistence type="predicted"/>